<evidence type="ECO:0000256" key="2">
    <source>
        <dbReference type="SAM" id="MobiDB-lite"/>
    </source>
</evidence>
<feature type="active site" description="Charge relay system" evidence="1">
    <location>
        <position position="157"/>
    </location>
</feature>
<comment type="cofactor">
    <cofactor evidence="1">
        <name>Ca(2+)</name>
        <dbReference type="ChEBI" id="CHEBI:29108"/>
    </cofactor>
    <text evidence="1">Binds 1 Ca(2+) ion per subunit.</text>
</comment>
<comment type="caution">
    <text evidence="4">The sequence shown here is derived from an EMBL/GenBank/DDBJ whole genome shotgun (WGS) entry which is preliminary data.</text>
</comment>
<dbReference type="Proteomes" id="UP001497392">
    <property type="component" value="Unassembled WGS sequence"/>
</dbReference>
<feature type="binding site" evidence="1">
    <location>
        <position position="404"/>
    </location>
    <ligand>
        <name>Ca(2+)</name>
        <dbReference type="ChEBI" id="CHEBI:29108"/>
    </ligand>
</feature>
<dbReference type="InterPro" id="IPR000209">
    <property type="entry name" value="Peptidase_S8/S53_dom"/>
</dbReference>
<keyword evidence="5" id="KW-1185">Reference proteome</keyword>
<evidence type="ECO:0000313" key="5">
    <source>
        <dbReference type="Proteomes" id="UP001497392"/>
    </source>
</evidence>
<name>A0ABP1FPN9_9CHLO</name>
<keyword evidence="1" id="KW-0479">Metal-binding</keyword>
<organism evidence="4 5">
    <name type="scientific">Coccomyxa viridis</name>
    <dbReference type="NCBI Taxonomy" id="1274662"/>
    <lineage>
        <taxon>Eukaryota</taxon>
        <taxon>Viridiplantae</taxon>
        <taxon>Chlorophyta</taxon>
        <taxon>core chlorophytes</taxon>
        <taxon>Trebouxiophyceae</taxon>
        <taxon>Trebouxiophyceae incertae sedis</taxon>
        <taxon>Coccomyxaceae</taxon>
        <taxon>Coccomyxa</taxon>
    </lineage>
</organism>
<feature type="region of interest" description="Disordered" evidence="2">
    <location>
        <begin position="50"/>
        <end position="69"/>
    </location>
</feature>
<dbReference type="PANTHER" id="PTHR14218">
    <property type="entry name" value="PROTEASE S8 TRIPEPTIDYL PEPTIDASE I CLN2"/>
    <property type="match status" value="1"/>
</dbReference>
<dbReference type="CDD" id="cd04056">
    <property type="entry name" value="Peptidases_S53"/>
    <property type="match status" value="1"/>
</dbReference>
<feature type="binding site" evidence="1">
    <location>
        <position position="389"/>
    </location>
    <ligand>
        <name>Ca(2+)</name>
        <dbReference type="ChEBI" id="CHEBI:29108"/>
    </ligand>
</feature>
<feature type="binding site" evidence="1">
    <location>
        <position position="388"/>
    </location>
    <ligand>
        <name>Ca(2+)</name>
        <dbReference type="ChEBI" id="CHEBI:29108"/>
    </ligand>
</feature>
<dbReference type="PANTHER" id="PTHR14218:SF15">
    <property type="entry name" value="TRIPEPTIDYL-PEPTIDASE 1"/>
    <property type="match status" value="1"/>
</dbReference>
<feature type="binding site" evidence="1">
    <location>
        <position position="402"/>
    </location>
    <ligand>
        <name>Ca(2+)</name>
        <dbReference type="ChEBI" id="CHEBI:29108"/>
    </ligand>
</feature>
<dbReference type="EMBL" id="CAXHTA020000006">
    <property type="protein sequence ID" value="CAL5221913.1"/>
    <property type="molecule type" value="Genomic_DNA"/>
</dbReference>
<dbReference type="InterPro" id="IPR050819">
    <property type="entry name" value="Tripeptidyl-peptidase_I"/>
</dbReference>
<dbReference type="InterPro" id="IPR030400">
    <property type="entry name" value="Sedolisin_dom"/>
</dbReference>
<dbReference type="PROSITE" id="PS51695">
    <property type="entry name" value="SEDOLISIN"/>
    <property type="match status" value="1"/>
</dbReference>
<feature type="compositionally biased region" description="Polar residues" evidence="2">
    <location>
        <begin position="51"/>
        <end position="69"/>
    </location>
</feature>
<feature type="active site" description="Charge relay system" evidence="1">
    <location>
        <position position="161"/>
    </location>
</feature>
<keyword evidence="1" id="KW-0720">Serine protease</keyword>
<evidence type="ECO:0000313" key="4">
    <source>
        <dbReference type="EMBL" id="CAL5221913.1"/>
    </source>
</evidence>
<proteinExistence type="predicted"/>
<evidence type="ECO:0000256" key="1">
    <source>
        <dbReference type="PROSITE-ProRule" id="PRU01032"/>
    </source>
</evidence>
<dbReference type="SUPFAM" id="SSF52743">
    <property type="entry name" value="Subtilisin-like"/>
    <property type="match status" value="1"/>
</dbReference>
<sequence>MTIGFIPVPAAGAVNAHLSGCLHRIVRRRDQPRQQPHKATAIRALDIAQENGVSSSNHQRTATTTNTLDFPSPHRLLTVNSAPQLALRYGFPVVTQPADNYVAIIELITPGGSGWSKDDFKTYCEQLEIPVPPMHELSVRGAKNTFTGNAAGSADVEFALDMQVIAGATLGTVQLLMIYAPGDKFGIKDALQAVLNFEDVDKVSAVSLSWGFSEAQAGEELAQACDKVLQALLDKGITVFAASGDDSARDQDPDSNKGLNADYPAASPYAFGCGATTITNNDIITEKAWSSGGGGVSMFSPVPKWQVDAAKGVDGSQGMRCVPDGAMVGDPQSGYSVICAGRQMVLGGTSAVAPMWAAWKGLTDAVAGKRLPFSAEAVYTGPAACLTDITTGNNGTYNAQIGYDLCTGMGVPNAEFTAAWLRMNGVTWSPSTQPAVVS</sequence>
<reference evidence="4 5" key="1">
    <citation type="submission" date="2024-06" db="EMBL/GenBank/DDBJ databases">
        <authorList>
            <person name="Kraege A."/>
            <person name="Thomma B."/>
        </authorList>
    </citation>
    <scope>NUCLEOTIDE SEQUENCE [LARGE SCALE GENOMIC DNA]</scope>
</reference>
<accession>A0ABP1FPN9</accession>
<dbReference type="Gene3D" id="3.40.50.200">
    <property type="entry name" value="Peptidase S8/S53 domain"/>
    <property type="match status" value="1"/>
</dbReference>
<feature type="active site" description="Charge relay system" evidence="1">
    <location>
        <position position="350"/>
    </location>
</feature>
<keyword evidence="1" id="KW-0645">Protease</keyword>
<keyword evidence="1" id="KW-0378">Hydrolase</keyword>
<feature type="domain" description="Peptidase S53" evidence="3">
    <location>
        <begin position="79"/>
        <end position="424"/>
    </location>
</feature>
<protein>
    <submittedName>
        <fullName evidence="4">G4183 protein</fullName>
    </submittedName>
</protein>
<keyword evidence="1" id="KW-0106">Calcium</keyword>
<gene>
    <name evidence="4" type="primary">g4183</name>
    <name evidence="4" type="ORF">VP750_LOCUS3572</name>
</gene>
<dbReference type="InterPro" id="IPR036852">
    <property type="entry name" value="Peptidase_S8/S53_dom_sf"/>
</dbReference>
<dbReference type="Pfam" id="PF00082">
    <property type="entry name" value="Peptidase_S8"/>
    <property type="match status" value="1"/>
</dbReference>
<evidence type="ECO:0000259" key="3">
    <source>
        <dbReference type="PROSITE" id="PS51695"/>
    </source>
</evidence>